<reference evidence="1 2" key="1">
    <citation type="submission" date="2014-04" db="EMBL/GenBank/DDBJ databases">
        <authorList>
            <person name="Bishop-Lilly K.A."/>
            <person name="Broomall S.M."/>
            <person name="Chain P.S."/>
            <person name="Chertkov O."/>
            <person name="Coyne S.R."/>
            <person name="Daligault H.E."/>
            <person name="Davenport K.W."/>
            <person name="Erkkila T."/>
            <person name="Frey K.G."/>
            <person name="Gibbons H.S."/>
            <person name="Gu W."/>
            <person name="Jaissle J."/>
            <person name="Johnson S.L."/>
            <person name="Koroleva G.I."/>
            <person name="Ladner J.T."/>
            <person name="Lo C.-C."/>
            <person name="Minogue T.D."/>
            <person name="Munk C."/>
            <person name="Palacios G.F."/>
            <person name="Redden C.L."/>
            <person name="Rosenzweig C.N."/>
            <person name="Scholz M.B."/>
            <person name="Teshima H."/>
            <person name="Xu Y."/>
        </authorList>
    </citation>
    <scope>NUCLEOTIDE SEQUENCE [LARGE SCALE GENOMIC DNA]</scope>
    <source>
        <strain evidence="2">gladioli</strain>
    </source>
</reference>
<proteinExistence type="predicted"/>
<evidence type="ECO:0000313" key="2">
    <source>
        <dbReference type="Proteomes" id="UP000029590"/>
    </source>
</evidence>
<protein>
    <submittedName>
        <fullName evidence="1">Uncharacterized protein</fullName>
    </submittedName>
</protein>
<dbReference type="AlphaFoldDB" id="A0AAW3ERI5"/>
<comment type="caution">
    <text evidence="1">The sequence shown here is derived from an EMBL/GenBank/DDBJ whole genome shotgun (WGS) entry which is preliminary data.</text>
</comment>
<gene>
    <name evidence="1" type="ORF">DM48_6723</name>
</gene>
<dbReference type="RefSeq" id="WP_036052576.1">
    <property type="nucleotide sequence ID" value="NZ_KN150849.1"/>
</dbReference>
<name>A0AAW3ERI5_BURGA</name>
<dbReference type="Proteomes" id="UP000029590">
    <property type="component" value="Unassembled WGS sequence"/>
</dbReference>
<sequence length="112" mass="12762">MQAFRSGRLARLEHNPMSFQLADEPELASQWQDGFDFVGAGLQVWSEWRPTNRGYSEAHLSVVRTEGGYFPSLYVTYWHGEPSTRSQHARATPAEAIADAEAMLRDWYLVEA</sequence>
<organism evidence="1 2">
    <name type="scientific">Burkholderia gladioli</name>
    <name type="common">Pseudomonas marginata</name>
    <name type="synonym">Phytomonas marginata</name>
    <dbReference type="NCBI Taxonomy" id="28095"/>
    <lineage>
        <taxon>Bacteria</taxon>
        <taxon>Pseudomonadati</taxon>
        <taxon>Pseudomonadota</taxon>
        <taxon>Betaproteobacteria</taxon>
        <taxon>Burkholderiales</taxon>
        <taxon>Burkholderiaceae</taxon>
        <taxon>Burkholderia</taxon>
    </lineage>
</organism>
<dbReference type="EMBL" id="JPGG01000018">
    <property type="protein sequence ID" value="KGC09480.1"/>
    <property type="molecule type" value="Genomic_DNA"/>
</dbReference>
<accession>A0AAW3ERI5</accession>
<evidence type="ECO:0000313" key="1">
    <source>
        <dbReference type="EMBL" id="KGC09480.1"/>
    </source>
</evidence>